<feature type="compositionally biased region" description="Low complexity" evidence="3">
    <location>
        <begin position="159"/>
        <end position="172"/>
    </location>
</feature>
<dbReference type="GO" id="GO:0046872">
    <property type="term" value="F:metal ion binding"/>
    <property type="evidence" value="ECO:0007669"/>
    <property type="project" value="UniProtKB-KW"/>
</dbReference>
<evidence type="ECO:0000313" key="7">
    <source>
        <dbReference type="EMBL" id="KAG8473348.1"/>
    </source>
</evidence>
<dbReference type="InterPro" id="IPR013103">
    <property type="entry name" value="RVT_2"/>
</dbReference>
<keyword evidence="2" id="KW-0378">Hydrolase</keyword>
<evidence type="ECO:0000259" key="6">
    <source>
        <dbReference type="Pfam" id="PF25597"/>
    </source>
</evidence>
<evidence type="ECO:0000256" key="2">
    <source>
        <dbReference type="ARBA" id="ARBA00022801"/>
    </source>
</evidence>
<dbReference type="EMBL" id="JAHUZN010000013">
    <property type="protein sequence ID" value="KAG8473348.1"/>
    <property type="molecule type" value="Genomic_DNA"/>
</dbReference>
<name>A0A8J6CMN1_9ROSI</name>
<feature type="chain" id="PRO_5035276113" description="Reverse transcriptase Ty1/copia-type domain-containing protein" evidence="4">
    <location>
        <begin position="22"/>
        <end position="394"/>
    </location>
</feature>
<feature type="signal peptide" evidence="4">
    <location>
        <begin position="1"/>
        <end position="21"/>
    </location>
</feature>
<evidence type="ECO:0000313" key="8">
    <source>
        <dbReference type="Proteomes" id="UP000701853"/>
    </source>
</evidence>
<protein>
    <recommendedName>
        <fullName evidence="9">Reverse transcriptase Ty1/copia-type domain-containing protein</fullName>
    </recommendedName>
</protein>
<evidence type="ECO:0000256" key="4">
    <source>
        <dbReference type="SAM" id="SignalP"/>
    </source>
</evidence>
<dbReference type="PANTHER" id="PTHR42648">
    <property type="entry name" value="TRANSPOSASE, PUTATIVE-RELATED"/>
    <property type="match status" value="1"/>
</dbReference>
<organism evidence="7 8">
    <name type="scientific">Gossypium anomalum</name>
    <dbReference type="NCBI Taxonomy" id="47600"/>
    <lineage>
        <taxon>Eukaryota</taxon>
        <taxon>Viridiplantae</taxon>
        <taxon>Streptophyta</taxon>
        <taxon>Embryophyta</taxon>
        <taxon>Tracheophyta</taxon>
        <taxon>Spermatophyta</taxon>
        <taxon>Magnoliopsida</taxon>
        <taxon>eudicotyledons</taxon>
        <taxon>Gunneridae</taxon>
        <taxon>Pentapetalae</taxon>
        <taxon>rosids</taxon>
        <taxon>malvids</taxon>
        <taxon>Malvales</taxon>
        <taxon>Malvaceae</taxon>
        <taxon>Malvoideae</taxon>
        <taxon>Gossypium</taxon>
    </lineage>
</organism>
<proteinExistence type="predicted"/>
<dbReference type="PANTHER" id="PTHR42648:SF26">
    <property type="entry name" value="INTEGRASE CATALYTIC DOMAIN-CONTAINING PROTEIN"/>
    <property type="match status" value="1"/>
</dbReference>
<comment type="caution">
    <text evidence="7">The sequence shown here is derived from an EMBL/GenBank/DDBJ whole genome shotgun (WGS) entry which is preliminary data.</text>
</comment>
<gene>
    <name evidence="7" type="ORF">CXB51_035461</name>
</gene>
<dbReference type="Pfam" id="PF25597">
    <property type="entry name" value="SH3_retrovirus"/>
    <property type="match status" value="1"/>
</dbReference>
<dbReference type="InterPro" id="IPR039537">
    <property type="entry name" value="Retrotran_Ty1/copia-like"/>
</dbReference>
<keyword evidence="1" id="KW-0479">Metal-binding</keyword>
<dbReference type="InterPro" id="IPR057670">
    <property type="entry name" value="SH3_retrovirus"/>
</dbReference>
<feature type="region of interest" description="Disordered" evidence="3">
    <location>
        <begin position="127"/>
        <end position="175"/>
    </location>
</feature>
<evidence type="ECO:0000256" key="3">
    <source>
        <dbReference type="SAM" id="MobiDB-lite"/>
    </source>
</evidence>
<dbReference type="GO" id="GO:0016787">
    <property type="term" value="F:hydrolase activity"/>
    <property type="evidence" value="ECO:0007669"/>
    <property type="project" value="UniProtKB-KW"/>
</dbReference>
<evidence type="ECO:0000259" key="5">
    <source>
        <dbReference type="Pfam" id="PF07727"/>
    </source>
</evidence>
<evidence type="ECO:0000256" key="1">
    <source>
        <dbReference type="ARBA" id="ARBA00022723"/>
    </source>
</evidence>
<dbReference type="AlphaFoldDB" id="A0A8J6CMN1"/>
<keyword evidence="8" id="KW-1185">Reference proteome</keyword>
<dbReference type="Pfam" id="PF07727">
    <property type="entry name" value="RVT_2"/>
    <property type="match status" value="1"/>
</dbReference>
<dbReference type="OrthoDB" id="1749397at2759"/>
<feature type="compositionally biased region" description="Polar residues" evidence="3">
    <location>
        <begin position="140"/>
        <end position="156"/>
    </location>
</feature>
<feature type="compositionally biased region" description="Low complexity" evidence="3">
    <location>
        <begin position="129"/>
        <end position="139"/>
    </location>
</feature>
<accession>A0A8J6CMN1</accession>
<feature type="domain" description="Reverse transcriptase Ty1/copia-type" evidence="5">
    <location>
        <begin position="210"/>
        <end position="280"/>
    </location>
</feature>
<evidence type="ECO:0008006" key="9">
    <source>
        <dbReference type="Google" id="ProtNLM"/>
    </source>
</evidence>
<feature type="domain" description="Retroviral polymerase SH3-like" evidence="6">
    <location>
        <begin position="59"/>
        <end position="118"/>
    </location>
</feature>
<dbReference type="Proteomes" id="UP000701853">
    <property type="component" value="Chromosome 13"/>
</dbReference>
<keyword evidence="4" id="KW-0732">Signal</keyword>
<sequence length="394" mass="44120">MGLTLLMQASMLLYFWSSVFSHAAHVINRLPTHVLQASNPYEILYKVKPNYSLLRVFGCAYYPYLRPYHQQKLQSRSKRCIFLGFEPNYKGYKCLDDIGRVFVSRHVVFNEAQFPFVQAPIPLDETFASSSSNHPNNNSLVGNSPSPPQSIDSSAGNCVPSSSTPVDPPVRSTMNAHPMQTRFKSSIYKPKLFSSILTEKEPSSITEAFQSYLKEAGIDFHETFSPVVKPTTIRVVLAIAVSLGWSFRQVDVNNAFFNGDLSEEIYMVQPPGFEQQGTNGQQLVGHCFLGQQSLSVHAQTLKLLRESCVTYKAHWIMVSILIEHLCLYSKAIPIRAGGLPLMIESQHPAIVFYLEGTQSLGALGSSKLYPGLQPKLNIEAWQTSLQKWSSSDHY</sequence>
<reference evidence="7 8" key="1">
    <citation type="journal article" date="2021" name="bioRxiv">
        <title>The Gossypium anomalum genome as a resource for cotton improvement and evolutionary analysis of hybrid incompatibility.</title>
        <authorList>
            <person name="Grover C.E."/>
            <person name="Yuan D."/>
            <person name="Arick M.A."/>
            <person name="Miller E.R."/>
            <person name="Hu G."/>
            <person name="Peterson D.G."/>
            <person name="Wendel J.F."/>
            <person name="Udall J.A."/>
        </authorList>
    </citation>
    <scope>NUCLEOTIDE SEQUENCE [LARGE SCALE GENOMIC DNA]</scope>
    <source>
        <strain evidence="7">JFW-Udall</strain>
        <tissue evidence="7">Leaf</tissue>
    </source>
</reference>